<accession>A0A7R8ZBS7</accession>
<reference evidence="1" key="1">
    <citation type="submission" date="2020-11" db="EMBL/GenBank/DDBJ databases">
        <authorList>
            <person name="Tran Van P."/>
        </authorList>
    </citation>
    <scope>NUCLEOTIDE SEQUENCE</scope>
</reference>
<protein>
    <submittedName>
        <fullName evidence="1">Uncharacterized protein</fullName>
    </submittedName>
</protein>
<dbReference type="EMBL" id="OA571050">
    <property type="protein sequence ID" value="CAD7203728.1"/>
    <property type="molecule type" value="Genomic_DNA"/>
</dbReference>
<name>A0A7R8ZBS7_TIMDO</name>
<gene>
    <name evidence="1" type="ORF">TDIB3V08_LOCUS9893</name>
</gene>
<organism evidence="1">
    <name type="scientific">Timema douglasi</name>
    <name type="common">Walking stick</name>
    <dbReference type="NCBI Taxonomy" id="61478"/>
    <lineage>
        <taxon>Eukaryota</taxon>
        <taxon>Metazoa</taxon>
        <taxon>Ecdysozoa</taxon>
        <taxon>Arthropoda</taxon>
        <taxon>Hexapoda</taxon>
        <taxon>Insecta</taxon>
        <taxon>Pterygota</taxon>
        <taxon>Neoptera</taxon>
        <taxon>Polyneoptera</taxon>
        <taxon>Phasmatodea</taxon>
        <taxon>Timematodea</taxon>
        <taxon>Timematoidea</taxon>
        <taxon>Timematidae</taxon>
        <taxon>Timema</taxon>
    </lineage>
</organism>
<dbReference type="AlphaFoldDB" id="A0A7R8ZBS7"/>
<evidence type="ECO:0000313" key="1">
    <source>
        <dbReference type="EMBL" id="CAD7203728.1"/>
    </source>
</evidence>
<proteinExistence type="predicted"/>
<sequence length="102" mass="11675">MRYRLNLEEVCLTTTNLTAHLDLLIDTPVYCVSTSQFQTSSFTIIWPDTLKPIHTFLITVYFPQDNMACLWELGSHEICCLVEYGGQHATEAAPVCVEVHYY</sequence>